<dbReference type="PROSITE" id="PS00498">
    <property type="entry name" value="TYROSINASE_2"/>
    <property type="match status" value="1"/>
</dbReference>
<dbReference type="InParanoid" id="A0A200R7R5"/>
<evidence type="ECO:0000256" key="5">
    <source>
        <dbReference type="ARBA" id="ARBA00023002"/>
    </source>
</evidence>
<evidence type="ECO:0000256" key="2">
    <source>
        <dbReference type="ARBA" id="ARBA00009928"/>
    </source>
</evidence>
<dbReference type="InterPro" id="IPR022739">
    <property type="entry name" value="Polyphenol_oxidase_cen"/>
</dbReference>
<organism evidence="10 11">
    <name type="scientific">Macleaya cordata</name>
    <name type="common">Five-seeded plume-poppy</name>
    <name type="synonym">Bocconia cordata</name>
    <dbReference type="NCBI Taxonomy" id="56857"/>
    <lineage>
        <taxon>Eukaryota</taxon>
        <taxon>Viridiplantae</taxon>
        <taxon>Streptophyta</taxon>
        <taxon>Embryophyta</taxon>
        <taxon>Tracheophyta</taxon>
        <taxon>Spermatophyta</taxon>
        <taxon>Magnoliopsida</taxon>
        <taxon>Ranunculales</taxon>
        <taxon>Papaveraceae</taxon>
        <taxon>Papaveroideae</taxon>
        <taxon>Macleaya</taxon>
    </lineage>
</organism>
<dbReference type="OrthoDB" id="6132182at2759"/>
<dbReference type="GO" id="GO:0046872">
    <property type="term" value="F:metal ion binding"/>
    <property type="evidence" value="ECO:0007669"/>
    <property type="project" value="UniProtKB-KW"/>
</dbReference>
<name>A0A200R7R5_MACCD</name>
<dbReference type="Pfam" id="PF12142">
    <property type="entry name" value="PPO1_DWL"/>
    <property type="match status" value="1"/>
</dbReference>
<keyword evidence="7" id="KW-1015">Disulfide bond</keyword>
<proteinExistence type="inferred from homology"/>
<evidence type="ECO:0000256" key="7">
    <source>
        <dbReference type="ARBA" id="ARBA00023157"/>
    </source>
</evidence>
<evidence type="ECO:0000256" key="3">
    <source>
        <dbReference type="ARBA" id="ARBA00022723"/>
    </source>
</evidence>
<keyword evidence="11" id="KW-1185">Reference proteome</keyword>
<dbReference type="InterPro" id="IPR008922">
    <property type="entry name" value="Di-copper_centre_dom_sf"/>
</dbReference>
<dbReference type="SUPFAM" id="SSF48056">
    <property type="entry name" value="Di-copper centre-containing domain"/>
    <property type="match status" value="1"/>
</dbReference>
<dbReference type="PANTHER" id="PTHR11474:SF128">
    <property type="entry name" value="AUREUSIDIN SYNTHASE-LIKE"/>
    <property type="match status" value="1"/>
</dbReference>
<dbReference type="InterPro" id="IPR050316">
    <property type="entry name" value="Tyrosinase/Hemocyanin"/>
</dbReference>
<evidence type="ECO:0000313" key="10">
    <source>
        <dbReference type="EMBL" id="OVA18745.1"/>
    </source>
</evidence>
<keyword evidence="4" id="KW-0883">Thioether bond</keyword>
<dbReference type="InterPro" id="IPR002227">
    <property type="entry name" value="Tyrosinase_Cu-bd"/>
</dbReference>
<dbReference type="Pfam" id="PF00264">
    <property type="entry name" value="Tyrosinase"/>
    <property type="match status" value="1"/>
</dbReference>
<dbReference type="PANTHER" id="PTHR11474">
    <property type="entry name" value="TYROSINASE FAMILY MEMBER"/>
    <property type="match status" value="1"/>
</dbReference>
<evidence type="ECO:0000256" key="6">
    <source>
        <dbReference type="ARBA" id="ARBA00023008"/>
    </source>
</evidence>
<evidence type="ECO:0000259" key="9">
    <source>
        <dbReference type="PROSITE" id="PS00498"/>
    </source>
</evidence>
<accession>A0A200R7R5</accession>
<feature type="chain" id="PRO_5013052460" evidence="8">
    <location>
        <begin position="22"/>
        <end position="590"/>
    </location>
</feature>
<comment type="caution">
    <text evidence="10">The sequence shown here is derived from an EMBL/GenBank/DDBJ whole genome shotgun (WGS) entry which is preliminary data.</text>
</comment>
<keyword evidence="6" id="KW-0186">Copper</keyword>
<dbReference type="Proteomes" id="UP000195402">
    <property type="component" value="Unassembled WGS sequence"/>
</dbReference>
<evidence type="ECO:0000256" key="8">
    <source>
        <dbReference type="SAM" id="SignalP"/>
    </source>
</evidence>
<dbReference type="PRINTS" id="PR00092">
    <property type="entry name" value="TYROSINASE"/>
</dbReference>
<keyword evidence="3" id="KW-0479">Metal-binding</keyword>
<comment type="similarity">
    <text evidence="2">Belongs to the tyrosinase family.</text>
</comment>
<evidence type="ECO:0000256" key="1">
    <source>
        <dbReference type="ARBA" id="ARBA00001973"/>
    </source>
</evidence>
<comment type="cofactor">
    <cofactor evidence="1">
        <name>Cu(2+)</name>
        <dbReference type="ChEBI" id="CHEBI:29036"/>
    </cofactor>
</comment>
<reference evidence="10 11" key="1">
    <citation type="journal article" date="2017" name="Mol. Plant">
        <title>The Genome of Medicinal Plant Macleaya cordata Provides New Insights into Benzylisoquinoline Alkaloids Metabolism.</title>
        <authorList>
            <person name="Liu X."/>
            <person name="Liu Y."/>
            <person name="Huang P."/>
            <person name="Ma Y."/>
            <person name="Qing Z."/>
            <person name="Tang Q."/>
            <person name="Cao H."/>
            <person name="Cheng P."/>
            <person name="Zheng Y."/>
            <person name="Yuan Z."/>
            <person name="Zhou Y."/>
            <person name="Liu J."/>
            <person name="Tang Z."/>
            <person name="Zhuo Y."/>
            <person name="Zhang Y."/>
            <person name="Yu L."/>
            <person name="Huang J."/>
            <person name="Yang P."/>
            <person name="Peng Q."/>
            <person name="Zhang J."/>
            <person name="Jiang W."/>
            <person name="Zhang Z."/>
            <person name="Lin K."/>
            <person name="Ro D.K."/>
            <person name="Chen X."/>
            <person name="Xiong X."/>
            <person name="Shang Y."/>
            <person name="Huang S."/>
            <person name="Zeng J."/>
        </authorList>
    </citation>
    <scope>NUCLEOTIDE SEQUENCE [LARGE SCALE GENOMIC DNA]</scope>
    <source>
        <strain evidence="11">cv. BLH2017</strain>
        <tissue evidence="10">Root</tissue>
    </source>
</reference>
<dbReference type="GO" id="GO:0004097">
    <property type="term" value="F:catechol oxidase activity"/>
    <property type="evidence" value="ECO:0007669"/>
    <property type="project" value="InterPro"/>
</dbReference>
<dbReference type="OMA" id="DRDESIW"/>
<keyword evidence="8" id="KW-0732">Signal</keyword>
<gene>
    <name evidence="10" type="ORF">BVC80_1831g313</name>
</gene>
<keyword evidence="5" id="KW-0560">Oxidoreductase</keyword>
<feature type="signal peptide" evidence="8">
    <location>
        <begin position="1"/>
        <end position="21"/>
    </location>
</feature>
<dbReference type="EMBL" id="MVGT01000435">
    <property type="protein sequence ID" value="OVA18745.1"/>
    <property type="molecule type" value="Genomic_DNA"/>
</dbReference>
<feature type="domain" description="Tyrosinase copper-binding" evidence="9">
    <location>
        <begin position="341"/>
        <end position="352"/>
    </location>
</feature>
<evidence type="ECO:0000313" key="11">
    <source>
        <dbReference type="Proteomes" id="UP000195402"/>
    </source>
</evidence>
<dbReference type="STRING" id="56857.A0A200R7R5"/>
<evidence type="ECO:0000256" key="4">
    <source>
        <dbReference type="ARBA" id="ARBA00022784"/>
    </source>
</evidence>
<dbReference type="Pfam" id="PF12143">
    <property type="entry name" value="PPO1_KFDV"/>
    <property type="match status" value="1"/>
</dbReference>
<sequence length="590" mass="67518">MDAKRWVCLVLFAFFFLGLSSDLIPRDSQQVQVVSFMSEVKITILGIVYGAWPSMESSTLNQQSSTTDEQNNPPSIVVLSPNLTTCHRSLSDADVPVYCCPPKRESEEPFIDFQFPDTSIPVRVRKPAHLADADYIAKYNKAIAIMKSLPYSDPRSWLRQANMHCIYCTGAYNQQHSNSLLKIHRSWMFFPWHRMMIYFHERILGSLIGDENFALPFWNWDAPEGMFIPDMYTNGSFVDTQRDSSHLPPQVADINYDYVESGLGTEDQIATNVAFMYNQMVSGAKKTELFMGCSYKAGEDGFCDGPGTIELAPHNALHTWVGSNLNPERENLGAFYSAARDPVFYAHHSNIDRLWEAWKGLRNYKPEIVDPEWLDSYFFFHNEKSQLVRIKIRDVLDITKLRYTYEKVENVWLNARPKPSVPPKIARHILKMRENENQLLQDSNQAVVTPDLGGRTLDTTIRVKVHRPKTNRSKTEKEEEEEVLVVYGIEIKKDMYVKFDVYINAVDETIIGPESREFAGTFVNMKRGVRLVMNKGDAVVKRKTILKLGISELLDDLEADGDESIWVTLVPRGGTCVNTTVDGVRIEYMR</sequence>
<dbReference type="InterPro" id="IPR022740">
    <property type="entry name" value="Polyphenol_oxidase_C"/>
</dbReference>
<dbReference type="AlphaFoldDB" id="A0A200R7R5"/>
<protein>
    <submittedName>
        <fullName evidence="10">Tyrosinase</fullName>
    </submittedName>
</protein>
<dbReference type="Gene3D" id="1.10.1280.10">
    <property type="entry name" value="Di-copper center containing domain from catechol oxidase"/>
    <property type="match status" value="1"/>
</dbReference>